<evidence type="ECO:0000259" key="1">
    <source>
        <dbReference type="Pfam" id="PF06904"/>
    </source>
</evidence>
<name>A0A1I5IWY2_9HYPH</name>
<proteinExistence type="predicted"/>
<reference evidence="2 3" key="1">
    <citation type="submission" date="2016-10" db="EMBL/GenBank/DDBJ databases">
        <authorList>
            <person name="de Groot N.N."/>
        </authorList>
    </citation>
    <scope>NUCLEOTIDE SEQUENCE [LARGE SCALE GENOMIC DNA]</scope>
    <source>
        <strain evidence="2 3">CGMCC 1.9157</strain>
    </source>
</reference>
<dbReference type="InterPro" id="IPR009683">
    <property type="entry name" value="Extensin-like_C"/>
</dbReference>
<gene>
    <name evidence="2" type="ORF">SAMN04488056_11030</name>
</gene>
<sequence>MNVAASGNQNMMKLTITKRSLLALLVAPATLTSCGGFQDLEEIPQSDLQSEAIWPDKSISAQNCPIVEKGYVDAKALPAINGKWGCGSKAPFAVSALGGRYPVAFNRDATTNCVMTSQLYRYFSEVVQPMARDTLGQPVVEIRVAASYSCRPRNNKRGAKLSEHGRANAIDISAFTLEDGTVLTVEDDWAKRNRKGKFLRSINRQACRYFTTVIGPGGDKYHQNHIHLDHGLHGKAGTWRVCQ</sequence>
<protein>
    <submittedName>
        <fullName evidence="2">Extensin-like protein C-terminus</fullName>
    </submittedName>
</protein>
<feature type="domain" description="Extensin-like C-terminal" evidence="1">
    <location>
        <begin position="74"/>
        <end position="243"/>
    </location>
</feature>
<dbReference type="STRING" id="655353.SAMN04488056_11030"/>
<evidence type="ECO:0000313" key="2">
    <source>
        <dbReference type="EMBL" id="SFO64992.1"/>
    </source>
</evidence>
<keyword evidence="3" id="KW-1185">Reference proteome</keyword>
<dbReference type="Proteomes" id="UP000199236">
    <property type="component" value="Unassembled WGS sequence"/>
</dbReference>
<dbReference type="EMBL" id="FOVR01000010">
    <property type="protein sequence ID" value="SFO64992.1"/>
    <property type="molecule type" value="Genomic_DNA"/>
</dbReference>
<organism evidence="2 3">
    <name type="scientific">Cohaesibacter marisflavi</name>
    <dbReference type="NCBI Taxonomy" id="655353"/>
    <lineage>
        <taxon>Bacteria</taxon>
        <taxon>Pseudomonadati</taxon>
        <taxon>Pseudomonadota</taxon>
        <taxon>Alphaproteobacteria</taxon>
        <taxon>Hyphomicrobiales</taxon>
        <taxon>Cohaesibacteraceae</taxon>
    </lineage>
</organism>
<dbReference type="AlphaFoldDB" id="A0A1I5IWY2"/>
<dbReference type="Pfam" id="PF06904">
    <property type="entry name" value="Extensin-like_C"/>
    <property type="match status" value="1"/>
</dbReference>
<accession>A0A1I5IWY2</accession>
<evidence type="ECO:0000313" key="3">
    <source>
        <dbReference type="Proteomes" id="UP000199236"/>
    </source>
</evidence>